<reference evidence="6 7" key="1">
    <citation type="journal article" date="2014" name="Genome Announc.">
        <title>Draft genome sequences of eight enterohepatic helicobacter species isolated from both laboratory and wild rodents.</title>
        <authorList>
            <person name="Sheh A."/>
            <person name="Shen Z."/>
            <person name="Fox J.G."/>
        </authorList>
    </citation>
    <scope>NUCLEOTIDE SEQUENCE [LARGE SCALE GENOMIC DNA]</scope>
    <source>
        <strain evidence="6 7">MIT 98-6810</strain>
    </source>
</reference>
<dbReference type="GO" id="GO:0003735">
    <property type="term" value="F:structural constituent of ribosome"/>
    <property type="evidence" value="ECO:0007669"/>
    <property type="project" value="InterPro"/>
</dbReference>
<comment type="similarity">
    <text evidence="1 4">Belongs to the universal ribosomal protein uL23 family.</text>
</comment>
<name>A0A099UDZ5_9HELI</name>
<dbReference type="GO" id="GO:0005840">
    <property type="term" value="C:ribosome"/>
    <property type="evidence" value="ECO:0007669"/>
    <property type="project" value="UniProtKB-KW"/>
</dbReference>
<reference evidence="8" key="2">
    <citation type="submission" date="2015-11" db="EMBL/GenBank/DDBJ databases">
        <authorList>
            <person name="Anvar S.Y."/>
        </authorList>
    </citation>
    <scope>NUCLEOTIDE SEQUENCE [LARGE SCALE GENOMIC DNA]</scope>
</reference>
<dbReference type="KEGG" id="hty:BN2458_PEG1424"/>
<evidence type="ECO:0000313" key="6">
    <source>
        <dbReference type="EMBL" id="TLD78056.1"/>
    </source>
</evidence>
<evidence type="ECO:0000256" key="2">
    <source>
        <dbReference type="ARBA" id="ARBA00022980"/>
    </source>
</evidence>
<dbReference type="RefSeq" id="WP_034326524.1">
    <property type="nucleotide sequence ID" value="NZ_CAJTQN010000009.1"/>
</dbReference>
<protein>
    <recommendedName>
        <fullName evidence="4">Large ribosomal subunit protein uL23</fullName>
    </recommendedName>
</protein>
<dbReference type="STRING" id="76936.BN2458_PEG1424"/>
<evidence type="ECO:0000256" key="3">
    <source>
        <dbReference type="ARBA" id="ARBA00023274"/>
    </source>
</evidence>
<comment type="function">
    <text evidence="4">One of the early assembly proteins it binds 23S rRNA. One of the proteins that surrounds the polypeptide exit tunnel on the outside of the ribosome. Forms the main docking site for trigger factor binding to the ribosome.</text>
</comment>
<gene>
    <name evidence="4" type="primary">rplW</name>
    <name evidence="5" type="ORF">BN2458_PEG1424</name>
    <name evidence="6" type="ORF">LS75_008235</name>
</gene>
<dbReference type="InterPro" id="IPR013025">
    <property type="entry name" value="Ribosomal_uL23-like"/>
</dbReference>
<evidence type="ECO:0000313" key="7">
    <source>
        <dbReference type="Proteomes" id="UP000029925"/>
    </source>
</evidence>
<dbReference type="Proteomes" id="UP000064525">
    <property type="component" value="Chromosome I"/>
</dbReference>
<proteinExistence type="inferred from homology"/>
<keyword evidence="4" id="KW-0699">rRNA-binding</keyword>
<sequence length="93" mass="10484">MADITDIKSILYTEKSLSMQESGVLVVQTATNVSKNQLKGIFKEYFGITPLRINSLRQEGKVKRFRGKIGQRTSFKKFYVKIPEGAKLDALSV</sequence>
<dbReference type="GO" id="GO:1990904">
    <property type="term" value="C:ribonucleoprotein complex"/>
    <property type="evidence" value="ECO:0007669"/>
    <property type="project" value="UniProtKB-KW"/>
</dbReference>
<organism evidence="5 8">
    <name type="scientific">Helicobacter typhlonius</name>
    <dbReference type="NCBI Taxonomy" id="76936"/>
    <lineage>
        <taxon>Bacteria</taxon>
        <taxon>Pseudomonadati</taxon>
        <taxon>Campylobacterota</taxon>
        <taxon>Epsilonproteobacteria</taxon>
        <taxon>Campylobacterales</taxon>
        <taxon>Helicobacteraceae</taxon>
        <taxon>Helicobacter</taxon>
    </lineage>
</organism>
<dbReference type="Proteomes" id="UP000029925">
    <property type="component" value="Unassembled WGS sequence"/>
</dbReference>
<keyword evidence="7" id="KW-1185">Reference proteome</keyword>
<dbReference type="Gene3D" id="3.30.70.330">
    <property type="match status" value="1"/>
</dbReference>
<dbReference type="EMBL" id="LN907858">
    <property type="protein sequence ID" value="CUU40307.1"/>
    <property type="molecule type" value="Genomic_DNA"/>
</dbReference>
<keyword evidence="2 4" id="KW-0689">Ribosomal protein</keyword>
<evidence type="ECO:0000313" key="5">
    <source>
        <dbReference type="EMBL" id="CUU40307.1"/>
    </source>
</evidence>
<evidence type="ECO:0000313" key="8">
    <source>
        <dbReference type="Proteomes" id="UP000064525"/>
    </source>
</evidence>
<dbReference type="GeneID" id="78151611"/>
<dbReference type="EMBL" id="JRPF02000011">
    <property type="protein sequence ID" value="TLD78056.1"/>
    <property type="molecule type" value="Genomic_DNA"/>
</dbReference>
<comment type="subunit">
    <text evidence="4">Part of the 50S ribosomal subunit. Contacts protein L29, and trigger factor when it is bound to the ribosome.</text>
</comment>
<reference evidence="5" key="3">
    <citation type="submission" date="2015-11" db="EMBL/GenBank/DDBJ databases">
        <authorList>
            <person name="Zhang Y."/>
            <person name="Guo Z."/>
        </authorList>
    </citation>
    <scope>NUCLEOTIDE SEQUENCE</scope>
    <source>
        <strain evidence="5">1</strain>
    </source>
</reference>
<accession>A0A099UDZ5</accession>
<evidence type="ECO:0000256" key="4">
    <source>
        <dbReference type="HAMAP-Rule" id="MF_01369"/>
    </source>
</evidence>
<dbReference type="InterPro" id="IPR012678">
    <property type="entry name" value="Ribosomal_uL23/eL15/eS24_sf"/>
</dbReference>
<dbReference type="SUPFAM" id="SSF54189">
    <property type="entry name" value="Ribosomal proteins S24e, L23 and L15e"/>
    <property type="match status" value="1"/>
</dbReference>
<dbReference type="Pfam" id="PF00276">
    <property type="entry name" value="Ribosomal_L23"/>
    <property type="match status" value="1"/>
</dbReference>
<dbReference type="NCBIfam" id="NF004362">
    <property type="entry name" value="PRK05738.2-2"/>
    <property type="match status" value="1"/>
</dbReference>
<dbReference type="OrthoDB" id="5339807at2"/>
<dbReference type="HAMAP" id="MF_01369_B">
    <property type="entry name" value="Ribosomal_uL23_B"/>
    <property type="match status" value="1"/>
</dbReference>
<keyword evidence="3 4" id="KW-0687">Ribonucleoprotein</keyword>
<dbReference type="PATRIC" id="fig|76936.10.peg.1391"/>
<dbReference type="GO" id="GO:0019843">
    <property type="term" value="F:rRNA binding"/>
    <property type="evidence" value="ECO:0007669"/>
    <property type="project" value="UniProtKB-UniRule"/>
</dbReference>
<dbReference type="InterPro" id="IPR012677">
    <property type="entry name" value="Nucleotide-bd_a/b_plait_sf"/>
</dbReference>
<dbReference type="GO" id="GO:0006412">
    <property type="term" value="P:translation"/>
    <property type="evidence" value="ECO:0007669"/>
    <property type="project" value="UniProtKB-UniRule"/>
</dbReference>
<evidence type="ECO:0000256" key="1">
    <source>
        <dbReference type="ARBA" id="ARBA00006700"/>
    </source>
</evidence>
<dbReference type="AlphaFoldDB" id="A0A099UDZ5"/>
<keyword evidence="4" id="KW-0694">RNA-binding</keyword>